<dbReference type="AlphaFoldDB" id="A0A426X0K6"/>
<dbReference type="Proteomes" id="UP000287651">
    <property type="component" value="Unassembled WGS sequence"/>
</dbReference>
<evidence type="ECO:0000256" key="1">
    <source>
        <dbReference type="SAM" id="MobiDB-lite"/>
    </source>
</evidence>
<reference evidence="2 3" key="1">
    <citation type="journal article" date="2014" name="Agronomy (Basel)">
        <title>A Draft Genome Sequence for Ensete ventricosum, the Drought-Tolerant Tree Against Hunger.</title>
        <authorList>
            <person name="Harrison J."/>
            <person name="Moore K.A."/>
            <person name="Paszkiewicz K."/>
            <person name="Jones T."/>
            <person name="Grant M."/>
            <person name="Ambacheew D."/>
            <person name="Muzemil S."/>
            <person name="Studholme D.J."/>
        </authorList>
    </citation>
    <scope>NUCLEOTIDE SEQUENCE [LARGE SCALE GENOMIC DNA]</scope>
</reference>
<protein>
    <submittedName>
        <fullName evidence="2">Uncharacterized protein</fullName>
    </submittedName>
</protein>
<proteinExistence type="predicted"/>
<comment type="caution">
    <text evidence="2">The sequence shown here is derived from an EMBL/GenBank/DDBJ whole genome shotgun (WGS) entry which is preliminary data.</text>
</comment>
<evidence type="ECO:0000313" key="2">
    <source>
        <dbReference type="EMBL" id="RRT32990.1"/>
    </source>
</evidence>
<name>A0A426X0K6_ENSVE</name>
<feature type="region of interest" description="Disordered" evidence="1">
    <location>
        <begin position="123"/>
        <end position="144"/>
    </location>
</feature>
<sequence>MRLGTTEICDPSRAGSDACYDYYGRDRKVEEEDDSRGKKGDGSTKMAATRKKQRWDKLQQPLERMTEGCALQCEAKIAERDHYVKLKKAARWQRRAEEEGMAARGKEDTSDLKRLRATTVAVGDSGDRATTLKEDEGNAGGLDR</sequence>
<dbReference type="EMBL" id="AMZH03030172">
    <property type="protein sequence ID" value="RRT32990.1"/>
    <property type="molecule type" value="Genomic_DNA"/>
</dbReference>
<feature type="compositionally biased region" description="Basic and acidic residues" evidence="1">
    <location>
        <begin position="28"/>
        <end position="42"/>
    </location>
</feature>
<organism evidence="2 3">
    <name type="scientific">Ensete ventricosum</name>
    <name type="common">Abyssinian banana</name>
    <name type="synonym">Musa ensete</name>
    <dbReference type="NCBI Taxonomy" id="4639"/>
    <lineage>
        <taxon>Eukaryota</taxon>
        <taxon>Viridiplantae</taxon>
        <taxon>Streptophyta</taxon>
        <taxon>Embryophyta</taxon>
        <taxon>Tracheophyta</taxon>
        <taxon>Spermatophyta</taxon>
        <taxon>Magnoliopsida</taxon>
        <taxon>Liliopsida</taxon>
        <taxon>Zingiberales</taxon>
        <taxon>Musaceae</taxon>
        <taxon>Ensete</taxon>
    </lineage>
</organism>
<evidence type="ECO:0000313" key="3">
    <source>
        <dbReference type="Proteomes" id="UP000287651"/>
    </source>
</evidence>
<feature type="compositionally biased region" description="Basic and acidic residues" evidence="1">
    <location>
        <begin position="125"/>
        <end position="144"/>
    </location>
</feature>
<accession>A0A426X0K6</accession>
<gene>
    <name evidence="2" type="ORF">B296_00056952</name>
</gene>
<feature type="region of interest" description="Disordered" evidence="1">
    <location>
        <begin position="28"/>
        <end position="59"/>
    </location>
</feature>